<evidence type="ECO:0000313" key="8">
    <source>
        <dbReference type="Proteomes" id="UP000610931"/>
    </source>
</evidence>
<dbReference type="GO" id="GO:0030416">
    <property type="term" value="P:methylamine metabolic process"/>
    <property type="evidence" value="ECO:0007669"/>
    <property type="project" value="InterPro"/>
</dbReference>
<feature type="transmembrane region" description="Helical" evidence="5">
    <location>
        <begin position="52"/>
        <end position="69"/>
    </location>
</feature>
<dbReference type="EMBL" id="JAELVQ010000010">
    <property type="protein sequence ID" value="MBJ6368337.1"/>
    <property type="molecule type" value="Genomic_DNA"/>
</dbReference>
<keyword evidence="8" id="KW-1185">Reference proteome</keyword>
<feature type="transmembrane region" description="Helical" evidence="5">
    <location>
        <begin position="97"/>
        <end position="113"/>
    </location>
</feature>
<feature type="transmembrane region" description="Helical" evidence="5">
    <location>
        <begin position="167"/>
        <end position="184"/>
    </location>
</feature>
<name>A0A8J7IP53_9FLAO</name>
<evidence type="ECO:0000256" key="2">
    <source>
        <dbReference type="ARBA" id="ARBA00022692"/>
    </source>
</evidence>
<feature type="domain" description="Methylamine utilisation protein MauE" evidence="6">
    <location>
        <begin position="124"/>
        <end position="204"/>
    </location>
</feature>
<evidence type="ECO:0000259" key="6">
    <source>
        <dbReference type="Pfam" id="PF07291"/>
    </source>
</evidence>
<feature type="transmembrane region" description="Helical" evidence="5">
    <location>
        <begin position="74"/>
        <end position="91"/>
    </location>
</feature>
<feature type="transmembrane region" description="Helical" evidence="5">
    <location>
        <begin position="214"/>
        <end position="231"/>
    </location>
</feature>
<sequence length="355" mass="42539">MKSFFKRDELFFVRLFAFLAFLIPFILLPKVWFSKRMFPMIPLFEGIPVPNFMVDLVLIVSFFAFFFVFVFKPYWRLGIPIVLIYIYWALLDQNRLQPFYFEIVFMVFALIEFRNNPALSKQCILLILVGTYFWSGLHKCNMAFFEIWGNGLNKRIPFVPLWARQSFTYAVPFLEASFGVFLIFTKTRKWGIWLITIMHAMILTTFTIGGYGYAVFPLTLFNVFTLFYLFYNKEFSINDLIRIRKPKAIILFLIAIVFPFFNFFGFYDHILGFSYFSAKPKYCRIHFAKTEKINDLPDHIRINVREFNEEYYIDLNEWAGRTIGVMVYPEDRVYQKIQEHVNSYLETSNSHLEYY</sequence>
<feature type="transmembrane region" description="Helical" evidence="5">
    <location>
        <begin position="12"/>
        <end position="32"/>
    </location>
</feature>
<organism evidence="7 8">
    <name type="scientific">Snuella sedimenti</name>
    <dbReference type="NCBI Taxonomy" id="2798802"/>
    <lineage>
        <taxon>Bacteria</taxon>
        <taxon>Pseudomonadati</taxon>
        <taxon>Bacteroidota</taxon>
        <taxon>Flavobacteriia</taxon>
        <taxon>Flavobacteriales</taxon>
        <taxon>Flavobacteriaceae</taxon>
        <taxon>Snuella</taxon>
    </lineage>
</organism>
<dbReference type="Pfam" id="PF07291">
    <property type="entry name" value="MauE"/>
    <property type="match status" value="1"/>
</dbReference>
<proteinExistence type="predicted"/>
<comment type="caution">
    <text evidence="7">The sequence shown here is derived from an EMBL/GenBank/DDBJ whole genome shotgun (WGS) entry which is preliminary data.</text>
</comment>
<comment type="subcellular location">
    <subcellularLocation>
        <location evidence="1">Membrane</location>
        <topology evidence="1">Multi-pass membrane protein</topology>
    </subcellularLocation>
</comment>
<evidence type="ECO:0000256" key="5">
    <source>
        <dbReference type="SAM" id="Phobius"/>
    </source>
</evidence>
<protein>
    <recommendedName>
        <fullName evidence="6">Methylamine utilisation protein MauE domain-containing protein</fullName>
    </recommendedName>
</protein>
<keyword evidence="3 5" id="KW-1133">Transmembrane helix</keyword>
<dbReference type="AlphaFoldDB" id="A0A8J7IP53"/>
<dbReference type="Proteomes" id="UP000610931">
    <property type="component" value="Unassembled WGS sequence"/>
</dbReference>
<evidence type="ECO:0000256" key="4">
    <source>
        <dbReference type="ARBA" id="ARBA00023136"/>
    </source>
</evidence>
<dbReference type="InterPro" id="IPR009908">
    <property type="entry name" value="Methylamine_util_MauE"/>
</dbReference>
<reference evidence="7" key="1">
    <citation type="submission" date="2020-12" db="EMBL/GenBank/DDBJ databases">
        <title>Snuella sp. nov., isolated from sediment in Incheon.</title>
        <authorList>
            <person name="Kim W."/>
        </authorList>
    </citation>
    <scope>NUCLEOTIDE SEQUENCE</scope>
    <source>
        <strain evidence="7">CAU 1569</strain>
    </source>
</reference>
<evidence type="ECO:0000256" key="1">
    <source>
        <dbReference type="ARBA" id="ARBA00004141"/>
    </source>
</evidence>
<dbReference type="GO" id="GO:0016020">
    <property type="term" value="C:membrane"/>
    <property type="evidence" value="ECO:0007669"/>
    <property type="project" value="UniProtKB-SubCell"/>
</dbReference>
<feature type="transmembrane region" description="Helical" evidence="5">
    <location>
        <begin position="251"/>
        <end position="276"/>
    </location>
</feature>
<evidence type="ECO:0000256" key="3">
    <source>
        <dbReference type="ARBA" id="ARBA00022989"/>
    </source>
</evidence>
<feature type="transmembrane region" description="Helical" evidence="5">
    <location>
        <begin position="191"/>
        <end position="208"/>
    </location>
</feature>
<keyword evidence="2 5" id="KW-0812">Transmembrane</keyword>
<keyword evidence="4 5" id="KW-0472">Membrane</keyword>
<gene>
    <name evidence="7" type="ORF">JF259_09580</name>
</gene>
<evidence type="ECO:0000313" key="7">
    <source>
        <dbReference type="EMBL" id="MBJ6368337.1"/>
    </source>
</evidence>
<accession>A0A8J7IP53</accession>
<dbReference type="RefSeq" id="WP_199115091.1">
    <property type="nucleotide sequence ID" value="NZ_JAELVQ010000010.1"/>
</dbReference>
<feature type="transmembrane region" description="Helical" evidence="5">
    <location>
        <begin position="125"/>
        <end position="147"/>
    </location>
</feature>